<organism evidence="1 2">
    <name type="scientific">Luteimonas salinilitoris</name>
    <dbReference type="NCBI Taxonomy" id="3237697"/>
    <lineage>
        <taxon>Bacteria</taxon>
        <taxon>Pseudomonadati</taxon>
        <taxon>Pseudomonadota</taxon>
        <taxon>Gammaproteobacteria</taxon>
        <taxon>Lysobacterales</taxon>
        <taxon>Lysobacteraceae</taxon>
        <taxon>Luteimonas</taxon>
    </lineage>
</organism>
<reference evidence="1 2" key="1">
    <citation type="submission" date="2024-07" db="EMBL/GenBank/DDBJ databases">
        <title>Luteimonas salilacus sp. nov., isolated from the shore soil of Salt Lake in Tibet of China.</title>
        <authorList>
            <person name="Zhang X."/>
            <person name="Li A."/>
        </authorList>
    </citation>
    <scope>NUCLEOTIDE SEQUENCE [LARGE SCALE GENOMIC DNA]</scope>
    <source>
        <strain evidence="1 2">B3-2-R+30</strain>
    </source>
</reference>
<gene>
    <name evidence="1" type="ORF">AB6713_20240</name>
</gene>
<dbReference type="Proteomes" id="UP001566331">
    <property type="component" value="Unassembled WGS sequence"/>
</dbReference>
<feature type="non-terminal residue" evidence="1">
    <location>
        <position position="1"/>
    </location>
</feature>
<accession>A0ABV4HVY0</accession>
<protein>
    <submittedName>
        <fullName evidence="1">DUF3653 domain-containing protein</fullName>
    </submittedName>
</protein>
<comment type="caution">
    <text evidence="1">The sequence shown here is derived from an EMBL/GenBank/DDBJ whole genome shotgun (WGS) entry which is preliminary data.</text>
</comment>
<proteinExistence type="predicted"/>
<dbReference type="Pfam" id="PF12375">
    <property type="entry name" value="DUF3653"/>
    <property type="match status" value="1"/>
</dbReference>
<name>A0ABV4HVY0_9GAMM</name>
<evidence type="ECO:0000313" key="2">
    <source>
        <dbReference type="Proteomes" id="UP001566331"/>
    </source>
</evidence>
<evidence type="ECO:0000313" key="1">
    <source>
        <dbReference type="EMBL" id="MEZ0476910.1"/>
    </source>
</evidence>
<sequence length="130" mass="14745">VSGLGPGCSPPACYGRLPACCSKEAAMVECWHCKDETPAEHYDRIIHNRTPLYGPWKGWRLAGRDLVSPHGERFSPKRLEGLAWRQALEQRRDAARARNAQRKAVRQDVVTVLRVRNSDWHAERFGNRAG</sequence>
<dbReference type="EMBL" id="JBFWIC010000062">
    <property type="protein sequence ID" value="MEZ0476910.1"/>
    <property type="molecule type" value="Genomic_DNA"/>
</dbReference>
<dbReference type="InterPro" id="IPR021077">
    <property type="entry name" value="Phage_phi-Lf_Orf112"/>
</dbReference>
<keyword evidence="2" id="KW-1185">Reference proteome</keyword>